<gene>
    <name evidence="2" type="ORF">OE88DRAFT_1733672</name>
</gene>
<evidence type="ECO:0000256" key="1">
    <source>
        <dbReference type="SAM" id="MobiDB-lite"/>
    </source>
</evidence>
<feature type="compositionally biased region" description="Basic and acidic residues" evidence="1">
    <location>
        <begin position="75"/>
        <end position="85"/>
    </location>
</feature>
<feature type="compositionally biased region" description="Pro residues" evidence="1">
    <location>
        <begin position="139"/>
        <end position="148"/>
    </location>
</feature>
<dbReference type="AlphaFoldDB" id="A0A5C3N979"/>
<organism evidence="2 3">
    <name type="scientific">Heliocybe sulcata</name>
    <dbReference type="NCBI Taxonomy" id="5364"/>
    <lineage>
        <taxon>Eukaryota</taxon>
        <taxon>Fungi</taxon>
        <taxon>Dikarya</taxon>
        <taxon>Basidiomycota</taxon>
        <taxon>Agaricomycotina</taxon>
        <taxon>Agaricomycetes</taxon>
        <taxon>Gloeophyllales</taxon>
        <taxon>Gloeophyllaceae</taxon>
        <taxon>Heliocybe</taxon>
    </lineage>
</organism>
<sequence length="283" mass="31729">MGVQRAATLDEDVYSFVTSHCSSYRIRMALEMDTELEDIQPTHKSVLVCYRCRSKKADVNKKTTLAMLENHRVFAQKHENDKQSDVGKGQATSRRPRRTWSTPTVKVVTQRGVTELKSDPTLTQSTKLHRTGPQWTPYTAPPPSPVNPSRPTSIIHPLRPVHLPTLLANTAPKLEESLTTRAEETPLEQDEEDVDEQLTRAIAFANRRQHSPLNAVRYQTQSATVEEPPRAKPGVEGEEVDLHLARAMAFANRYHLRSSHVSLLSARDARFVQTTPPSSLGAV</sequence>
<dbReference type="EMBL" id="ML213507">
    <property type="protein sequence ID" value="TFK53802.1"/>
    <property type="molecule type" value="Genomic_DNA"/>
</dbReference>
<evidence type="ECO:0000313" key="3">
    <source>
        <dbReference type="Proteomes" id="UP000305948"/>
    </source>
</evidence>
<feature type="region of interest" description="Disordered" evidence="1">
    <location>
        <begin position="75"/>
        <end position="102"/>
    </location>
</feature>
<name>A0A5C3N979_9AGAM</name>
<feature type="region of interest" description="Disordered" evidence="1">
    <location>
        <begin position="119"/>
        <end position="148"/>
    </location>
</feature>
<reference evidence="2 3" key="1">
    <citation type="journal article" date="2019" name="Nat. Ecol. Evol.">
        <title>Megaphylogeny resolves global patterns of mushroom evolution.</title>
        <authorList>
            <person name="Varga T."/>
            <person name="Krizsan K."/>
            <person name="Foldi C."/>
            <person name="Dima B."/>
            <person name="Sanchez-Garcia M."/>
            <person name="Sanchez-Ramirez S."/>
            <person name="Szollosi G.J."/>
            <person name="Szarkandi J.G."/>
            <person name="Papp V."/>
            <person name="Albert L."/>
            <person name="Andreopoulos W."/>
            <person name="Angelini C."/>
            <person name="Antonin V."/>
            <person name="Barry K.W."/>
            <person name="Bougher N.L."/>
            <person name="Buchanan P."/>
            <person name="Buyck B."/>
            <person name="Bense V."/>
            <person name="Catcheside P."/>
            <person name="Chovatia M."/>
            <person name="Cooper J."/>
            <person name="Damon W."/>
            <person name="Desjardin D."/>
            <person name="Finy P."/>
            <person name="Geml J."/>
            <person name="Haridas S."/>
            <person name="Hughes K."/>
            <person name="Justo A."/>
            <person name="Karasinski D."/>
            <person name="Kautmanova I."/>
            <person name="Kiss B."/>
            <person name="Kocsube S."/>
            <person name="Kotiranta H."/>
            <person name="LaButti K.M."/>
            <person name="Lechner B.E."/>
            <person name="Liimatainen K."/>
            <person name="Lipzen A."/>
            <person name="Lukacs Z."/>
            <person name="Mihaltcheva S."/>
            <person name="Morgado L.N."/>
            <person name="Niskanen T."/>
            <person name="Noordeloos M.E."/>
            <person name="Ohm R.A."/>
            <person name="Ortiz-Santana B."/>
            <person name="Ovrebo C."/>
            <person name="Racz N."/>
            <person name="Riley R."/>
            <person name="Savchenko A."/>
            <person name="Shiryaev A."/>
            <person name="Soop K."/>
            <person name="Spirin V."/>
            <person name="Szebenyi C."/>
            <person name="Tomsovsky M."/>
            <person name="Tulloss R.E."/>
            <person name="Uehling J."/>
            <person name="Grigoriev I.V."/>
            <person name="Vagvolgyi C."/>
            <person name="Papp T."/>
            <person name="Martin F.M."/>
            <person name="Miettinen O."/>
            <person name="Hibbett D.S."/>
            <person name="Nagy L.G."/>
        </authorList>
    </citation>
    <scope>NUCLEOTIDE SEQUENCE [LARGE SCALE GENOMIC DNA]</scope>
    <source>
        <strain evidence="2 3">OMC1185</strain>
    </source>
</reference>
<keyword evidence="3" id="KW-1185">Reference proteome</keyword>
<accession>A0A5C3N979</accession>
<proteinExistence type="predicted"/>
<evidence type="ECO:0000313" key="2">
    <source>
        <dbReference type="EMBL" id="TFK53802.1"/>
    </source>
</evidence>
<dbReference type="Proteomes" id="UP000305948">
    <property type="component" value="Unassembled WGS sequence"/>
</dbReference>
<protein>
    <submittedName>
        <fullName evidence="2">Uncharacterized protein</fullName>
    </submittedName>
</protein>